<dbReference type="KEGG" id="mgg:MPLG2_2269"/>
<protein>
    <submittedName>
        <fullName evidence="3">Uncharacterized protein</fullName>
    </submittedName>
</protein>
<evidence type="ECO:0000256" key="2">
    <source>
        <dbReference type="SAM" id="Phobius"/>
    </source>
</evidence>
<evidence type="ECO:0000313" key="3">
    <source>
        <dbReference type="EMBL" id="SPD87299.1"/>
    </source>
</evidence>
<dbReference type="InterPro" id="IPR045931">
    <property type="entry name" value="DUF6350"/>
</dbReference>
<dbReference type="Pfam" id="PF19877">
    <property type="entry name" value="DUF6350"/>
    <property type="match status" value="1"/>
</dbReference>
<gene>
    <name evidence="3" type="ORF">MPLG2_2269</name>
</gene>
<feature type="transmembrane region" description="Helical" evidence="2">
    <location>
        <begin position="216"/>
        <end position="237"/>
    </location>
</feature>
<name>A0A2N9JIR5_9ACTN</name>
<dbReference type="Proteomes" id="UP000238164">
    <property type="component" value="Chromosome 1"/>
</dbReference>
<feature type="transmembrane region" description="Helical" evidence="2">
    <location>
        <begin position="143"/>
        <end position="163"/>
    </location>
</feature>
<feature type="transmembrane region" description="Helical" evidence="2">
    <location>
        <begin position="183"/>
        <end position="204"/>
    </location>
</feature>
<feature type="transmembrane region" description="Helical" evidence="2">
    <location>
        <begin position="318"/>
        <end position="339"/>
    </location>
</feature>
<feature type="transmembrane region" description="Helical" evidence="2">
    <location>
        <begin position="63"/>
        <end position="82"/>
    </location>
</feature>
<accession>A0A2N9JIR5</accession>
<reference evidence="3 4" key="1">
    <citation type="submission" date="2018-02" db="EMBL/GenBank/DDBJ databases">
        <authorList>
            <person name="Cohen D.B."/>
            <person name="Kent A.D."/>
        </authorList>
    </citation>
    <scope>NUCLEOTIDE SEQUENCE [LARGE SCALE GENOMIC DNA]</scope>
    <source>
        <strain evidence="3">1</strain>
    </source>
</reference>
<feature type="transmembrane region" description="Helical" evidence="2">
    <location>
        <begin position="20"/>
        <end position="51"/>
    </location>
</feature>
<feature type="transmembrane region" description="Helical" evidence="2">
    <location>
        <begin position="244"/>
        <end position="265"/>
    </location>
</feature>
<feature type="transmembrane region" description="Helical" evidence="2">
    <location>
        <begin position="118"/>
        <end position="137"/>
    </location>
</feature>
<feature type="region of interest" description="Disordered" evidence="1">
    <location>
        <begin position="386"/>
        <end position="420"/>
    </location>
</feature>
<keyword evidence="2" id="KW-0472">Membrane</keyword>
<sequence>MAEVNRDSESPTTVEFPLLPMALAGGAAAAMVGWLLVIGLVMIGWFTAMAIPVPRMLGFAGQLWLAGHGAGATIGDITLTLIPLGLSALFVLLTRTVVGLGLRAVPAAALDGLGAVKAWGLATCGYGFVGAVVALTSGAAPRIGWAVLGGLVVGGLGAGWALAPRVRSLVTVPAWLQGLPRAIAAGLAALTAVAAAVLLIGLIVGGERVSQLESAVAPDGVGAVLLVVAQLLFLPNLLAWTASWVLGAGFSVGVGSFVSPLLTSVGLLPAVPVFGAVPQPGGGSAWAYVWLASGVLSGVVAGWAASARPAVGGTWLRACARGASAGVGAAVLIVAVGALSRGDLGADRLVGMGPVLLNLIWLAPLPLVVGGTLGALGHWFAKARTLPPAPRETGPDDTTQVLDEPTEELEQQTVPLRGRD</sequence>
<keyword evidence="2" id="KW-1133">Transmembrane helix</keyword>
<dbReference type="AlphaFoldDB" id="A0A2N9JIR5"/>
<dbReference type="EMBL" id="LT985188">
    <property type="protein sequence ID" value="SPD87299.1"/>
    <property type="molecule type" value="Genomic_DNA"/>
</dbReference>
<feature type="transmembrane region" description="Helical" evidence="2">
    <location>
        <begin position="359"/>
        <end position="381"/>
    </location>
</feature>
<feature type="transmembrane region" description="Helical" evidence="2">
    <location>
        <begin position="285"/>
        <end position="306"/>
    </location>
</feature>
<proteinExistence type="predicted"/>
<evidence type="ECO:0000256" key="1">
    <source>
        <dbReference type="SAM" id="MobiDB-lite"/>
    </source>
</evidence>
<keyword evidence="4" id="KW-1185">Reference proteome</keyword>
<evidence type="ECO:0000313" key="4">
    <source>
        <dbReference type="Proteomes" id="UP000238164"/>
    </source>
</evidence>
<organism evidence="3 4">
    <name type="scientific">Micropruina glycogenica</name>
    <dbReference type="NCBI Taxonomy" id="75385"/>
    <lineage>
        <taxon>Bacteria</taxon>
        <taxon>Bacillati</taxon>
        <taxon>Actinomycetota</taxon>
        <taxon>Actinomycetes</taxon>
        <taxon>Propionibacteriales</taxon>
        <taxon>Nocardioidaceae</taxon>
        <taxon>Micropruina</taxon>
    </lineage>
</organism>
<keyword evidence="2" id="KW-0812">Transmembrane</keyword>